<accession>A0A2A9CNS5</accession>
<reference evidence="7 8" key="1">
    <citation type="submission" date="2017-10" db="EMBL/GenBank/DDBJ databases">
        <title>Sequencing the genomes of 1000 actinobacteria strains.</title>
        <authorList>
            <person name="Klenk H.-P."/>
        </authorList>
    </citation>
    <scope>NUCLEOTIDE SEQUENCE [LARGE SCALE GENOMIC DNA]</scope>
    <source>
        <strain evidence="7 8">DSM 15597</strain>
    </source>
</reference>
<dbReference type="GO" id="GO:0016020">
    <property type="term" value="C:membrane"/>
    <property type="evidence" value="ECO:0007669"/>
    <property type="project" value="UniProtKB-SubCell"/>
</dbReference>
<proteinExistence type="predicted"/>
<evidence type="ECO:0000259" key="6">
    <source>
        <dbReference type="Pfam" id="PF07291"/>
    </source>
</evidence>
<feature type="transmembrane region" description="Helical" evidence="5">
    <location>
        <begin position="57"/>
        <end position="77"/>
    </location>
</feature>
<dbReference type="UniPathway" id="UPA00895"/>
<dbReference type="InterPro" id="IPR009908">
    <property type="entry name" value="Methylamine_util_MauE"/>
</dbReference>
<keyword evidence="4 5" id="KW-0472">Membrane</keyword>
<dbReference type="EMBL" id="PDJC01000001">
    <property type="protein sequence ID" value="PFG16074.1"/>
    <property type="molecule type" value="Genomic_DNA"/>
</dbReference>
<feature type="domain" description="Methylamine utilisation protein MauE" evidence="6">
    <location>
        <begin position="15"/>
        <end position="147"/>
    </location>
</feature>
<dbReference type="Proteomes" id="UP000226079">
    <property type="component" value="Unassembled WGS sequence"/>
</dbReference>
<comment type="caution">
    <text evidence="7">The sequence shown here is derived from an EMBL/GenBank/DDBJ whole genome shotgun (WGS) entry which is preliminary data.</text>
</comment>
<name>A0A2A9CNS5_9ACTN</name>
<evidence type="ECO:0000256" key="2">
    <source>
        <dbReference type="ARBA" id="ARBA00022692"/>
    </source>
</evidence>
<feature type="transmembrane region" description="Helical" evidence="5">
    <location>
        <begin position="16"/>
        <end position="37"/>
    </location>
</feature>
<keyword evidence="3 5" id="KW-1133">Transmembrane helix</keyword>
<evidence type="ECO:0000313" key="8">
    <source>
        <dbReference type="Proteomes" id="UP000226079"/>
    </source>
</evidence>
<feature type="transmembrane region" description="Helical" evidence="5">
    <location>
        <begin position="84"/>
        <end position="105"/>
    </location>
</feature>
<evidence type="ECO:0000313" key="7">
    <source>
        <dbReference type="EMBL" id="PFG16074.1"/>
    </source>
</evidence>
<gene>
    <name evidence="7" type="ORF">ATK74_0604</name>
</gene>
<dbReference type="GO" id="GO:0030416">
    <property type="term" value="P:methylamine metabolic process"/>
    <property type="evidence" value="ECO:0007669"/>
    <property type="project" value="InterPro"/>
</dbReference>
<organism evidence="7 8">
    <name type="scientific">Propionicimonas paludicola</name>
    <dbReference type="NCBI Taxonomy" id="185243"/>
    <lineage>
        <taxon>Bacteria</taxon>
        <taxon>Bacillati</taxon>
        <taxon>Actinomycetota</taxon>
        <taxon>Actinomycetes</taxon>
        <taxon>Propionibacteriales</taxon>
        <taxon>Nocardioidaceae</taxon>
        <taxon>Propionicimonas</taxon>
    </lineage>
</organism>
<keyword evidence="2 5" id="KW-0812">Transmembrane</keyword>
<evidence type="ECO:0000256" key="3">
    <source>
        <dbReference type="ARBA" id="ARBA00022989"/>
    </source>
</evidence>
<evidence type="ECO:0000256" key="4">
    <source>
        <dbReference type="ARBA" id="ARBA00023136"/>
    </source>
</evidence>
<keyword evidence="8" id="KW-1185">Reference proteome</keyword>
<evidence type="ECO:0000256" key="1">
    <source>
        <dbReference type="ARBA" id="ARBA00004141"/>
    </source>
</evidence>
<dbReference type="AlphaFoldDB" id="A0A2A9CNS5"/>
<evidence type="ECO:0000256" key="5">
    <source>
        <dbReference type="SAM" id="Phobius"/>
    </source>
</evidence>
<protein>
    <submittedName>
        <fullName evidence="7">Methylamine utilization protein MauE</fullName>
    </submittedName>
</protein>
<dbReference type="Pfam" id="PF07291">
    <property type="entry name" value="MauE"/>
    <property type="match status" value="1"/>
</dbReference>
<dbReference type="RefSeq" id="WP_245840648.1">
    <property type="nucleotide sequence ID" value="NZ_PDJC01000001.1"/>
</dbReference>
<sequence>MREEATAGPKKGWQRWVTLVARLVLGLTLMIAGALKITSIDAAINSVRAYKLLPFEITWLVGTALPIVEIVIGLMLVTGTFTRIAAVLGSALMLAFIIGIISVWVRGISIDCGCFAPGGAVDPSQTQYPLEVARDVGLLLLGVWTIWRPTSVFALDAWLFAAAEPTTVDDQENLR</sequence>
<comment type="subcellular location">
    <subcellularLocation>
        <location evidence="1">Membrane</location>
        <topology evidence="1">Multi-pass membrane protein</topology>
    </subcellularLocation>
</comment>